<keyword evidence="5 9" id="KW-0812">Transmembrane</keyword>
<dbReference type="RefSeq" id="WP_243920248.1">
    <property type="nucleotide sequence ID" value="NZ_JALHLG010000009.1"/>
</dbReference>
<dbReference type="InterPro" id="IPR005599">
    <property type="entry name" value="GPI_mannosylTrfase"/>
</dbReference>
<evidence type="ECO:0000256" key="6">
    <source>
        <dbReference type="ARBA" id="ARBA00022824"/>
    </source>
</evidence>
<evidence type="ECO:0000313" key="10">
    <source>
        <dbReference type="EMBL" id="MCJ2187047.1"/>
    </source>
</evidence>
<evidence type="ECO:0000313" key="11">
    <source>
        <dbReference type="Proteomes" id="UP001202281"/>
    </source>
</evidence>
<dbReference type="Proteomes" id="UP001202281">
    <property type="component" value="Unassembled WGS sequence"/>
</dbReference>
<comment type="subcellular location">
    <subcellularLocation>
        <location evidence="1">Endomembrane system</location>
        <topology evidence="1">Multi-pass membrane protein</topology>
    </subcellularLocation>
    <subcellularLocation>
        <location evidence="2">Endoplasmic reticulum membrane</location>
    </subcellularLocation>
</comment>
<keyword evidence="7 9" id="KW-1133">Transmembrane helix</keyword>
<keyword evidence="11" id="KW-1185">Reference proteome</keyword>
<sequence>MILRIQAWSPFDISHADELMQYLEQANRIATGHGIIPWETRAGLRNSLIPQFLSVPLWIGHTFAPGTLWAMYLARATFLTATLTALPAAWRLGAFVSRRHALVALFVVAVWWESVFFSELLLSESLASALLLLAASFLLAAHAKRKASLAGGFLLGLGVLVRLQYAPFAAVLFLTAMWHTPERWRPVMGGGLGALALGAASDAIAGKVPYAWVFINFGKNIVEGKAASFGTSPVWQYFVEYYLHFGAGALLFVGLCAAAAGRRYWALLLAGAVNIGVHSLIAHKEYRFVWVSTLVFLVVAAVGSQSIVERILARHAPRLTKNAALGVMMAVWTLMSISSFHITGGYQAFRGAGAIPRLAVKAAQDPHVCRLAVVEAFYAHLVPAELPRALPLSIAPKGVYEGTDPLPPELARAANALIASERPLGTKDYRQEACLDMPQERACLYVRPGKCGSAPDYDYQTALKRGGM</sequence>
<dbReference type="PANTHER" id="PTHR22760">
    <property type="entry name" value="GLYCOSYLTRANSFERASE"/>
    <property type="match status" value="1"/>
</dbReference>
<feature type="transmembrane region" description="Helical" evidence="9">
    <location>
        <begin position="153"/>
        <end position="178"/>
    </location>
</feature>
<feature type="transmembrane region" description="Helical" evidence="9">
    <location>
        <begin position="264"/>
        <end position="282"/>
    </location>
</feature>
<evidence type="ECO:0000256" key="4">
    <source>
        <dbReference type="ARBA" id="ARBA00022679"/>
    </source>
</evidence>
<organism evidence="10 11">
    <name type="scientific">Novosphingobium beihaiensis</name>
    <dbReference type="NCBI Taxonomy" id="2930389"/>
    <lineage>
        <taxon>Bacteria</taxon>
        <taxon>Pseudomonadati</taxon>
        <taxon>Pseudomonadota</taxon>
        <taxon>Alphaproteobacteria</taxon>
        <taxon>Sphingomonadales</taxon>
        <taxon>Sphingomonadaceae</taxon>
        <taxon>Novosphingobium</taxon>
    </lineage>
</organism>
<evidence type="ECO:0000256" key="7">
    <source>
        <dbReference type="ARBA" id="ARBA00022989"/>
    </source>
</evidence>
<evidence type="ECO:0000256" key="9">
    <source>
        <dbReference type="SAM" id="Phobius"/>
    </source>
</evidence>
<comment type="caution">
    <text evidence="10">The sequence shown here is derived from an EMBL/GenBank/DDBJ whole genome shotgun (WGS) entry which is preliminary data.</text>
</comment>
<feature type="transmembrane region" description="Helical" evidence="9">
    <location>
        <begin position="124"/>
        <end position="141"/>
    </location>
</feature>
<evidence type="ECO:0000256" key="3">
    <source>
        <dbReference type="ARBA" id="ARBA00022676"/>
    </source>
</evidence>
<evidence type="ECO:0008006" key="12">
    <source>
        <dbReference type="Google" id="ProtNLM"/>
    </source>
</evidence>
<evidence type="ECO:0000256" key="5">
    <source>
        <dbReference type="ARBA" id="ARBA00022692"/>
    </source>
</evidence>
<keyword evidence="4" id="KW-0808">Transferase</keyword>
<evidence type="ECO:0000256" key="1">
    <source>
        <dbReference type="ARBA" id="ARBA00004127"/>
    </source>
</evidence>
<evidence type="ECO:0000256" key="8">
    <source>
        <dbReference type="ARBA" id="ARBA00023136"/>
    </source>
</evidence>
<keyword evidence="3" id="KW-0328">Glycosyltransferase</keyword>
<dbReference type="EMBL" id="JALHLG010000009">
    <property type="protein sequence ID" value="MCJ2187047.1"/>
    <property type="molecule type" value="Genomic_DNA"/>
</dbReference>
<feature type="transmembrane region" description="Helical" evidence="9">
    <location>
        <begin position="324"/>
        <end position="342"/>
    </location>
</feature>
<protein>
    <recommendedName>
        <fullName evidence="12">Alg9-like mannosyltransferase family protein</fullName>
    </recommendedName>
</protein>
<name>A0ABT0BPU1_9SPHN</name>
<dbReference type="Pfam" id="PF03901">
    <property type="entry name" value="Glyco_transf_22"/>
    <property type="match status" value="1"/>
</dbReference>
<feature type="transmembrane region" description="Helical" evidence="9">
    <location>
        <begin position="241"/>
        <end position="259"/>
    </location>
</feature>
<reference evidence="10 11" key="1">
    <citation type="submission" date="2022-04" db="EMBL/GenBank/DDBJ databases">
        <title>Identification of a novel bacterium isolated from mangrove sediments.</title>
        <authorList>
            <person name="Pan X."/>
        </authorList>
    </citation>
    <scope>NUCLEOTIDE SEQUENCE [LARGE SCALE GENOMIC DNA]</scope>
    <source>
        <strain evidence="10 11">B2638</strain>
    </source>
</reference>
<keyword evidence="6" id="KW-0256">Endoplasmic reticulum</keyword>
<feature type="transmembrane region" description="Helical" evidence="9">
    <location>
        <begin position="288"/>
        <end position="312"/>
    </location>
</feature>
<keyword evidence="8 9" id="KW-0472">Membrane</keyword>
<gene>
    <name evidence="10" type="ORF">MTR66_09495</name>
</gene>
<feature type="transmembrane region" description="Helical" evidence="9">
    <location>
        <begin position="101"/>
        <end position="118"/>
    </location>
</feature>
<evidence type="ECO:0000256" key="2">
    <source>
        <dbReference type="ARBA" id="ARBA00004586"/>
    </source>
</evidence>
<proteinExistence type="predicted"/>
<accession>A0ABT0BPU1</accession>